<dbReference type="InterPro" id="IPR050795">
    <property type="entry name" value="Asn_Synthetase"/>
</dbReference>
<evidence type="ECO:0000259" key="3">
    <source>
        <dbReference type="Pfam" id="PF00733"/>
    </source>
</evidence>
<dbReference type="EMBL" id="JANBOH010000054">
    <property type="protein sequence ID" value="KAJ1646640.1"/>
    <property type="molecule type" value="Genomic_DNA"/>
</dbReference>
<comment type="caution">
    <text evidence="4">The sequence shown here is derived from an EMBL/GenBank/DDBJ whole genome shotgun (WGS) entry which is preliminary data.</text>
</comment>
<protein>
    <recommendedName>
        <fullName evidence="3">Asparagine synthetase domain-containing protein</fullName>
    </recommendedName>
</protein>
<dbReference type="GO" id="GO:0005829">
    <property type="term" value="C:cytosol"/>
    <property type="evidence" value="ECO:0007669"/>
    <property type="project" value="TreeGrafter"/>
</dbReference>
<dbReference type="AlphaFoldDB" id="A0A9W7XP55"/>
<evidence type="ECO:0000313" key="5">
    <source>
        <dbReference type="Proteomes" id="UP001145021"/>
    </source>
</evidence>
<dbReference type="GO" id="GO:0004066">
    <property type="term" value="F:asparagine synthase (glutamine-hydrolyzing) activity"/>
    <property type="evidence" value="ECO:0007669"/>
    <property type="project" value="InterPro"/>
</dbReference>
<dbReference type="Gene3D" id="3.40.50.620">
    <property type="entry name" value="HUPs"/>
    <property type="match status" value="1"/>
</dbReference>
<dbReference type="Pfam" id="PF00733">
    <property type="entry name" value="Asn_synthase"/>
    <property type="match status" value="1"/>
</dbReference>
<keyword evidence="1" id="KW-0547">Nucleotide-binding</keyword>
<evidence type="ECO:0000256" key="1">
    <source>
        <dbReference type="ARBA" id="ARBA00022741"/>
    </source>
</evidence>
<dbReference type="GO" id="GO:0006529">
    <property type="term" value="P:asparagine biosynthetic process"/>
    <property type="evidence" value="ECO:0007669"/>
    <property type="project" value="InterPro"/>
</dbReference>
<evidence type="ECO:0000313" key="4">
    <source>
        <dbReference type="EMBL" id="KAJ1646640.1"/>
    </source>
</evidence>
<dbReference type="InterPro" id="IPR001962">
    <property type="entry name" value="Asn_synthase"/>
</dbReference>
<feature type="domain" description="Asparagine synthetase" evidence="3">
    <location>
        <begin position="27"/>
        <end position="170"/>
    </location>
</feature>
<dbReference type="Proteomes" id="UP001145021">
    <property type="component" value="Unassembled WGS sequence"/>
</dbReference>
<dbReference type="GO" id="GO:0005524">
    <property type="term" value="F:ATP binding"/>
    <property type="evidence" value="ECO:0007669"/>
    <property type="project" value="UniProtKB-KW"/>
</dbReference>
<dbReference type="InterPro" id="IPR014729">
    <property type="entry name" value="Rossmann-like_a/b/a_fold"/>
</dbReference>
<proteinExistence type="predicted"/>
<dbReference type="PANTHER" id="PTHR11772:SF46">
    <property type="entry name" value="ASPARAGINE SYNTHETASE DOMAIN-CONTAINING PROTEIN"/>
    <property type="match status" value="1"/>
</dbReference>
<organism evidence="4 5">
    <name type="scientific">Coemansia asiatica</name>
    <dbReference type="NCBI Taxonomy" id="1052880"/>
    <lineage>
        <taxon>Eukaryota</taxon>
        <taxon>Fungi</taxon>
        <taxon>Fungi incertae sedis</taxon>
        <taxon>Zoopagomycota</taxon>
        <taxon>Kickxellomycotina</taxon>
        <taxon>Kickxellomycetes</taxon>
        <taxon>Kickxellales</taxon>
        <taxon>Kickxellaceae</taxon>
        <taxon>Coemansia</taxon>
    </lineage>
</organism>
<name>A0A9W7XP55_9FUNG</name>
<sequence>MDEEPLFVRSLLIDVLSSTEALTCDAVLLSGGLDTSIASETLKTIIPQHSESRLRTAITVTIDPRKNKIAQEHGLFVQEPQDILYAQKIATKLGLSHHVLEPTLDELLTGECMDLCIRVLGTFDGMELRNAVVIAFSLIHAKKLGCTRVLTGDGADELFSGYSFMHSMSDVGLRQYIRGMARTMAFCAQPLAKELGIEVWSPYLDQRVIDYAVSERGEPRALKVGEFQGVIHGKLVLRRAFPEVISAARKKEPIECGCGTTVLPKLAQLLVSDAEFKEEAQRALATHNVVLRDKEQMLYFRSFARIILDRGLMPGKRYRYGSGTCRDCKFSLDLGSRFCKVCGLYPATAEDTPAPG</sequence>
<evidence type="ECO:0000256" key="2">
    <source>
        <dbReference type="ARBA" id="ARBA00022840"/>
    </source>
</evidence>
<keyword evidence="5" id="KW-1185">Reference proteome</keyword>
<gene>
    <name evidence="4" type="ORF">LPJ64_001921</name>
</gene>
<accession>A0A9W7XP55</accession>
<reference evidence="4" key="1">
    <citation type="submission" date="2022-07" db="EMBL/GenBank/DDBJ databases">
        <title>Phylogenomic reconstructions and comparative analyses of Kickxellomycotina fungi.</title>
        <authorList>
            <person name="Reynolds N.K."/>
            <person name="Stajich J.E."/>
            <person name="Barry K."/>
            <person name="Grigoriev I.V."/>
            <person name="Crous P."/>
            <person name="Smith M.E."/>
        </authorList>
    </citation>
    <scope>NUCLEOTIDE SEQUENCE</scope>
    <source>
        <strain evidence="4">NBRC 105413</strain>
    </source>
</reference>
<dbReference type="CDD" id="cd01991">
    <property type="entry name" value="Asn_synthase_B_C"/>
    <property type="match status" value="1"/>
</dbReference>
<keyword evidence="2" id="KW-0067">ATP-binding</keyword>
<dbReference type="PANTHER" id="PTHR11772">
    <property type="entry name" value="ASPARAGINE SYNTHETASE"/>
    <property type="match status" value="1"/>
</dbReference>
<dbReference type="SUPFAM" id="SSF52402">
    <property type="entry name" value="Adenine nucleotide alpha hydrolases-like"/>
    <property type="match status" value="1"/>
</dbReference>